<keyword evidence="1" id="KW-1133">Transmembrane helix</keyword>
<dbReference type="RefSeq" id="WP_205120543.1">
    <property type="nucleotide sequence ID" value="NZ_JAFBCM010000001.1"/>
</dbReference>
<keyword evidence="1" id="KW-0812">Transmembrane</keyword>
<proteinExistence type="predicted"/>
<dbReference type="EMBL" id="JBHRZH010000012">
    <property type="protein sequence ID" value="MFC3761995.1"/>
    <property type="molecule type" value="Genomic_DNA"/>
</dbReference>
<evidence type="ECO:0000256" key="1">
    <source>
        <dbReference type="SAM" id="Phobius"/>
    </source>
</evidence>
<name>A0ABV7YD98_9ACTN</name>
<accession>A0ABV7YD98</accession>
<keyword evidence="1" id="KW-0472">Membrane</keyword>
<evidence type="ECO:0000313" key="3">
    <source>
        <dbReference type="Proteomes" id="UP001595699"/>
    </source>
</evidence>
<feature type="transmembrane region" description="Helical" evidence="1">
    <location>
        <begin position="20"/>
        <end position="40"/>
    </location>
</feature>
<gene>
    <name evidence="2" type="ORF">ACFOUW_14225</name>
</gene>
<evidence type="ECO:0000313" key="2">
    <source>
        <dbReference type="EMBL" id="MFC3761995.1"/>
    </source>
</evidence>
<reference evidence="3" key="1">
    <citation type="journal article" date="2019" name="Int. J. Syst. Evol. Microbiol.">
        <title>The Global Catalogue of Microorganisms (GCM) 10K type strain sequencing project: providing services to taxonomists for standard genome sequencing and annotation.</title>
        <authorList>
            <consortium name="The Broad Institute Genomics Platform"/>
            <consortium name="The Broad Institute Genome Sequencing Center for Infectious Disease"/>
            <person name="Wu L."/>
            <person name="Ma J."/>
        </authorList>
    </citation>
    <scope>NUCLEOTIDE SEQUENCE [LARGE SCALE GENOMIC DNA]</scope>
    <source>
        <strain evidence="3">CGMCC 4.7241</strain>
    </source>
</reference>
<sequence length="49" mass="5391">MTATDRFVELVATVPWPMARVLALLAVAVAVGAMVLVWNYTRSEIRSQS</sequence>
<organism evidence="2 3">
    <name type="scientific">Tenggerimyces flavus</name>
    <dbReference type="NCBI Taxonomy" id="1708749"/>
    <lineage>
        <taxon>Bacteria</taxon>
        <taxon>Bacillati</taxon>
        <taxon>Actinomycetota</taxon>
        <taxon>Actinomycetes</taxon>
        <taxon>Propionibacteriales</taxon>
        <taxon>Nocardioidaceae</taxon>
        <taxon>Tenggerimyces</taxon>
    </lineage>
</organism>
<comment type="caution">
    <text evidence="2">The sequence shown here is derived from an EMBL/GenBank/DDBJ whole genome shotgun (WGS) entry which is preliminary data.</text>
</comment>
<protein>
    <submittedName>
        <fullName evidence="2">Uncharacterized protein</fullName>
    </submittedName>
</protein>
<keyword evidence="3" id="KW-1185">Reference proteome</keyword>
<dbReference type="Proteomes" id="UP001595699">
    <property type="component" value="Unassembled WGS sequence"/>
</dbReference>